<organism evidence="1">
    <name type="scientific">Anguilla anguilla</name>
    <name type="common">European freshwater eel</name>
    <name type="synonym">Muraena anguilla</name>
    <dbReference type="NCBI Taxonomy" id="7936"/>
    <lineage>
        <taxon>Eukaryota</taxon>
        <taxon>Metazoa</taxon>
        <taxon>Chordata</taxon>
        <taxon>Craniata</taxon>
        <taxon>Vertebrata</taxon>
        <taxon>Euteleostomi</taxon>
        <taxon>Actinopterygii</taxon>
        <taxon>Neopterygii</taxon>
        <taxon>Teleostei</taxon>
        <taxon>Anguilliformes</taxon>
        <taxon>Anguillidae</taxon>
        <taxon>Anguilla</taxon>
    </lineage>
</organism>
<accession>A0A0E9XIV3</accession>
<sequence>MSLSPLLLYNQYMTAGEEGSYLTRHPPGRDFCQISMSRYGV</sequence>
<dbReference type="EMBL" id="GBXM01006226">
    <property type="protein sequence ID" value="JAI02352.1"/>
    <property type="molecule type" value="Transcribed_RNA"/>
</dbReference>
<reference evidence="1" key="1">
    <citation type="submission" date="2014-11" db="EMBL/GenBank/DDBJ databases">
        <authorList>
            <person name="Amaro Gonzalez C."/>
        </authorList>
    </citation>
    <scope>NUCLEOTIDE SEQUENCE</scope>
</reference>
<proteinExistence type="predicted"/>
<evidence type="ECO:0000313" key="1">
    <source>
        <dbReference type="EMBL" id="JAI02352.1"/>
    </source>
</evidence>
<name>A0A0E9XIV3_ANGAN</name>
<reference evidence="1" key="2">
    <citation type="journal article" date="2015" name="Fish Shellfish Immunol.">
        <title>Early steps in the European eel (Anguilla anguilla)-Vibrio vulnificus interaction in the gills: Role of the RtxA13 toxin.</title>
        <authorList>
            <person name="Callol A."/>
            <person name="Pajuelo D."/>
            <person name="Ebbesson L."/>
            <person name="Teles M."/>
            <person name="MacKenzie S."/>
            <person name="Amaro C."/>
        </authorList>
    </citation>
    <scope>NUCLEOTIDE SEQUENCE</scope>
</reference>
<protein>
    <submittedName>
        <fullName evidence="1">Uncharacterized protein</fullName>
    </submittedName>
</protein>
<dbReference type="AlphaFoldDB" id="A0A0E9XIV3"/>